<dbReference type="InterPro" id="IPR004776">
    <property type="entry name" value="Mem_transp_PIN-like"/>
</dbReference>
<dbReference type="GO" id="GO:0055085">
    <property type="term" value="P:transmembrane transport"/>
    <property type="evidence" value="ECO:0007669"/>
    <property type="project" value="InterPro"/>
</dbReference>
<dbReference type="KEGG" id="ovb:NB640_12040"/>
<comment type="subcellular location">
    <subcellularLocation>
        <location evidence="1">Membrane</location>
        <topology evidence="1">Multi-pass membrane protein</topology>
    </subcellularLocation>
</comment>
<dbReference type="AlphaFoldDB" id="A0A9E9LW49"/>
<feature type="transmembrane region" description="Helical" evidence="7">
    <location>
        <begin position="288"/>
        <end position="307"/>
    </location>
</feature>
<dbReference type="PANTHER" id="PTHR36838:SF3">
    <property type="entry name" value="TRANSPORTER AUXIN EFFLUX CARRIER EC FAMILY"/>
    <property type="match status" value="1"/>
</dbReference>
<evidence type="ECO:0000256" key="7">
    <source>
        <dbReference type="SAM" id="Phobius"/>
    </source>
</evidence>
<dbReference type="GO" id="GO:0016020">
    <property type="term" value="C:membrane"/>
    <property type="evidence" value="ECO:0007669"/>
    <property type="project" value="UniProtKB-SubCell"/>
</dbReference>
<feature type="transmembrane region" description="Helical" evidence="7">
    <location>
        <begin position="255"/>
        <end position="276"/>
    </location>
</feature>
<dbReference type="Proteomes" id="UP001156215">
    <property type="component" value="Chromosome"/>
</dbReference>
<protein>
    <submittedName>
        <fullName evidence="8">AEC family transporter</fullName>
    </submittedName>
</protein>
<keyword evidence="6 7" id="KW-0472">Membrane</keyword>
<evidence type="ECO:0000313" key="9">
    <source>
        <dbReference type="Proteomes" id="UP001156215"/>
    </source>
</evidence>
<feature type="transmembrane region" description="Helical" evidence="7">
    <location>
        <begin position="125"/>
        <end position="145"/>
    </location>
</feature>
<feature type="transmembrane region" description="Helical" evidence="7">
    <location>
        <begin position="198"/>
        <end position="216"/>
    </location>
</feature>
<proteinExistence type="predicted"/>
<keyword evidence="4 7" id="KW-0812">Transmembrane</keyword>
<feature type="transmembrane region" description="Helical" evidence="7">
    <location>
        <begin position="63"/>
        <end position="86"/>
    </location>
</feature>
<keyword evidence="9" id="KW-1185">Reference proteome</keyword>
<evidence type="ECO:0000256" key="5">
    <source>
        <dbReference type="ARBA" id="ARBA00022989"/>
    </source>
</evidence>
<reference evidence="8" key="1">
    <citation type="journal article" date="2022" name="Front. Microbiol.">
        <title>New perspectives on an old grouping: The genomic and phenotypic variability of Oxalobacter formigenes and the implications for calcium oxalate stone prevention.</title>
        <authorList>
            <person name="Chmiel J.A."/>
            <person name="Carr C."/>
            <person name="Stuivenberg G.A."/>
            <person name="Venema R."/>
            <person name="Chanyi R.M."/>
            <person name="Al K.F."/>
            <person name="Giguere D."/>
            <person name="Say H."/>
            <person name="Akouris P.P."/>
            <person name="Dominguez Romero S.A."/>
            <person name="Kwong A."/>
            <person name="Tai V."/>
            <person name="Koval S.F."/>
            <person name="Razvi H."/>
            <person name="Bjazevic J."/>
            <person name="Burton J.P."/>
        </authorList>
    </citation>
    <scope>NUCLEOTIDE SEQUENCE</scope>
    <source>
        <strain evidence="8">WoOx3</strain>
    </source>
</reference>
<evidence type="ECO:0000256" key="2">
    <source>
        <dbReference type="ARBA" id="ARBA00022448"/>
    </source>
</evidence>
<evidence type="ECO:0000313" key="8">
    <source>
        <dbReference type="EMBL" id="WAW09934.1"/>
    </source>
</evidence>
<keyword evidence="2" id="KW-0813">Transport</keyword>
<keyword evidence="5 7" id="KW-1133">Transmembrane helix</keyword>
<evidence type="ECO:0000256" key="6">
    <source>
        <dbReference type="ARBA" id="ARBA00023136"/>
    </source>
</evidence>
<evidence type="ECO:0000256" key="4">
    <source>
        <dbReference type="ARBA" id="ARBA00022692"/>
    </source>
</evidence>
<feature type="transmembrane region" description="Helical" evidence="7">
    <location>
        <begin position="38"/>
        <end position="57"/>
    </location>
</feature>
<accession>A0A9E9LW49</accession>
<organism evidence="8 9">
    <name type="scientific">Oxalobacter vibrioformis</name>
    <dbReference type="NCBI Taxonomy" id="933080"/>
    <lineage>
        <taxon>Bacteria</taxon>
        <taxon>Pseudomonadati</taxon>
        <taxon>Pseudomonadota</taxon>
        <taxon>Betaproteobacteria</taxon>
        <taxon>Burkholderiales</taxon>
        <taxon>Oxalobacteraceae</taxon>
        <taxon>Oxalobacter</taxon>
    </lineage>
</organism>
<evidence type="ECO:0000256" key="1">
    <source>
        <dbReference type="ARBA" id="ARBA00004141"/>
    </source>
</evidence>
<feature type="transmembrane region" description="Helical" evidence="7">
    <location>
        <begin position="98"/>
        <end position="119"/>
    </location>
</feature>
<feature type="transmembrane region" description="Helical" evidence="7">
    <location>
        <begin position="6"/>
        <end position="26"/>
    </location>
</feature>
<name>A0A9E9LW49_9BURK</name>
<evidence type="ECO:0000256" key="3">
    <source>
        <dbReference type="ARBA" id="ARBA00022475"/>
    </source>
</evidence>
<feature type="transmembrane region" description="Helical" evidence="7">
    <location>
        <begin position="228"/>
        <end position="249"/>
    </location>
</feature>
<dbReference type="PANTHER" id="PTHR36838">
    <property type="entry name" value="AUXIN EFFLUX CARRIER FAMILY PROTEIN"/>
    <property type="match status" value="1"/>
</dbReference>
<dbReference type="EMBL" id="CP098242">
    <property type="protein sequence ID" value="WAW09934.1"/>
    <property type="molecule type" value="Genomic_DNA"/>
</dbReference>
<gene>
    <name evidence="8" type="ORF">NB640_12040</name>
</gene>
<keyword evidence="3" id="KW-1003">Cell membrane</keyword>
<feature type="transmembrane region" description="Helical" evidence="7">
    <location>
        <begin position="166"/>
        <end position="186"/>
    </location>
</feature>
<dbReference type="RefSeq" id="WP_269308938.1">
    <property type="nucleotide sequence ID" value="NZ_CP098242.1"/>
</dbReference>
<sequence length="308" mass="32504">MLEVANIVLPVFALIALGYAFRRTGIMSAAAITELNRFVVYLALPALTIDIIISSSIEALWQPGFIIAFEIGVAVLFIPVLLFHWMKSKNLARATIDATAASYANTGYIGIPLCLLAFGKESLPPAVIAGILTVSFNFAFSIILMEISSKKGASIGAAFKDLAVSLIKNPLIVSPVIGGIMLASGIHFPGGVTQGIKLLGSAACPCALVATGLFLAQKQETTSALVSIELVLLKLIVQPLIAWFFAYHVFSMPGIWAKTAVILSAMPTGTGPFMLAEMYGKGAGIASRTILLSTIGSVITLFIWLSVL</sequence>
<dbReference type="Pfam" id="PF03547">
    <property type="entry name" value="Mem_trans"/>
    <property type="match status" value="1"/>
</dbReference>